<evidence type="ECO:0000256" key="1">
    <source>
        <dbReference type="ARBA" id="ARBA00022801"/>
    </source>
</evidence>
<feature type="domain" description="Dienelactone hydrolase" evidence="2">
    <location>
        <begin position="64"/>
        <end position="182"/>
    </location>
</feature>
<dbReference type="PANTHER" id="PTHR22946:SF9">
    <property type="entry name" value="POLYKETIDE TRANSFERASE AF380"/>
    <property type="match status" value="1"/>
</dbReference>
<gene>
    <name evidence="3" type="ORF">CSB45_09430</name>
</gene>
<organism evidence="3 4">
    <name type="scientific">candidate division KSB3 bacterium</name>
    <dbReference type="NCBI Taxonomy" id="2044937"/>
    <lineage>
        <taxon>Bacteria</taxon>
        <taxon>candidate division KSB3</taxon>
    </lineage>
</organism>
<comment type="caution">
    <text evidence="3">The sequence shown here is derived from an EMBL/GenBank/DDBJ whole genome shotgun (WGS) entry which is preliminary data.</text>
</comment>
<dbReference type="EMBL" id="PDPS01000030">
    <property type="protein sequence ID" value="PID56877.1"/>
    <property type="molecule type" value="Genomic_DNA"/>
</dbReference>
<protein>
    <recommendedName>
        <fullName evidence="2">Dienelactone hydrolase domain-containing protein</fullName>
    </recommendedName>
</protein>
<dbReference type="Pfam" id="PF01738">
    <property type="entry name" value="DLH"/>
    <property type="match status" value="1"/>
</dbReference>
<evidence type="ECO:0000259" key="2">
    <source>
        <dbReference type="Pfam" id="PF01738"/>
    </source>
</evidence>
<keyword evidence="1" id="KW-0378">Hydrolase</keyword>
<dbReference type="GO" id="GO:0052689">
    <property type="term" value="F:carboxylic ester hydrolase activity"/>
    <property type="evidence" value="ECO:0007669"/>
    <property type="project" value="UniProtKB-ARBA"/>
</dbReference>
<proteinExistence type="predicted"/>
<dbReference type="AlphaFoldDB" id="A0A2G6E4I0"/>
<name>A0A2G6E4I0_9BACT</name>
<dbReference type="Proteomes" id="UP000229740">
    <property type="component" value="Unassembled WGS sequence"/>
</dbReference>
<dbReference type="SUPFAM" id="SSF53474">
    <property type="entry name" value="alpha/beta-Hydrolases"/>
    <property type="match status" value="1"/>
</dbReference>
<dbReference type="InterPro" id="IPR002925">
    <property type="entry name" value="Dienelactn_hydro"/>
</dbReference>
<dbReference type="InterPro" id="IPR050261">
    <property type="entry name" value="FrsA_esterase"/>
</dbReference>
<reference evidence="3 4" key="1">
    <citation type="submission" date="2017-10" db="EMBL/GenBank/DDBJ databases">
        <title>Novel microbial diversity and functional potential in the marine mammal oral microbiome.</title>
        <authorList>
            <person name="Dudek N.K."/>
            <person name="Sun C.L."/>
            <person name="Burstein D."/>
            <person name="Kantor R.S."/>
            <person name="Aliaga Goltsman D.S."/>
            <person name="Bik E.M."/>
            <person name="Thomas B.C."/>
            <person name="Banfield J.F."/>
            <person name="Relman D.A."/>
        </authorList>
    </citation>
    <scope>NUCLEOTIDE SEQUENCE [LARGE SCALE GENOMIC DNA]</scope>
    <source>
        <strain evidence="3">DOLZORAL124_49_17</strain>
    </source>
</reference>
<evidence type="ECO:0000313" key="3">
    <source>
        <dbReference type="EMBL" id="PID56877.1"/>
    </source>
</evidence>
<dbReference type="PANTHER" id="PTHR22946">
    <property type="entry name" value="DIENELACTONE HYDROLASE DOMAIN-CONTAINING PROTEIN-RELATED"/>
    <property type="match status" value="1"/>
</dbReference>
<dbReference type="InterPro" id="IPR029058">
    <property type="entry name" value="AB_hydrolase_fold"/>
</dbReference>
<evidence type="ECO:0000313" key="4">
    <source>
        <dbReference type="Proteomes" id="UP000229740"/>
    </source>
</evidence>
<sequence>MFRSNRQLPLFLIALCAVFLMSARVGGSPEKLDMRMEEVSFSSADGANVSGSWIVPVPPPGSTQKQRWPVVVLLHDYGMNRRDWNVLIPDLIQAKFAVLALDLREHGQQGSVGAAPASSESMEYALKSGVSDVKACLKWLKSQKNVDAGRIGLAGIGIGSEITYLSSGFFKKKIKAAVVICPSYSAVVDWKFAGVEPQGILFCSASKSQQGMAMFAAQTLANFTKAPKRTIEYNSAACGIAMFYKHPGIKRAILDWMAQL</sequence>
<accession>A0A2G6E4I0</accession>
<dbReference type="Gene3D" id="3.40.50.1820">
    <property type="entry name" value="alpha/beta hydrolase"/>
    <property type="match status" value="1"/>
</dbReference>